<comment type="caution">
    <text evidence="4">The sequence shown here is derived from an EMBL/GenBank/DDBJ whole genome shotgun (WGS) entry which is preliminary data.</text>
</comment>
<dbReference type="PANTHER" id="PTHR10545">
    <property type="entry name" value="DIAMINE N-ACETYLTRANSFERASE"/>
    <property type="match status" value="1"/>
</dbReference>
<keyword evidence="1 4" id="KW-0808">Transferase</keyword>
<protein>
    <submittedName>
        <fullName evidence="4">GNAT family N-acetyltransferase</fullName>
        <ecNumber evidence="4">2.3.-.-</ecNumber>
    </submittedName>
</protein>
<dbReference type="PROSITE" id="PS51186">
    <property type="entry name" value="GNAT"/>
    <property type="match status" value="1"/>
</dbReference>
<dbReference type="EC" id="2.3.-.-" evidence="4"/>
<keyword evidence="2 4" id="KW-0012">Acyltransferase</keyword>
<dbReference type="CDD" id="cd04301">
    <property type="entry name" value="NAT_SF"/>
    <property type="match status" value="1"/>
</dbReference>
<dbReference type="Gene3D" id="3.40.630.30">
    <property type="match status" value="1"/>
</dbReference>
<feature type="domain" description="N-acetyltransferase" evidence="3">
    <location>
        <begin position="7"/>
        <end position="187"/>
    </location>
</feature>
<gene>
    <name evidence="4" type="ORF">ACFO0K_10805</name>
</gene>
<accession>A0ABV8XZT4</accession>
<dbReference type="InterPro" id="IPR016181">
    <property type="entry name" value="Acyl_CoA_acyltransferase"/>
</dbReference>
<keyword evidence="5" id="KW-1185">Reference proteome</keyword>
<dbReference type="GO" id="GO:0016746">
    <property type="term" value="F:acyltransferase activity"/>
    <property type="evidence" value="ECO:0007669"/>
    <property type="project" value="UniProtKB-KW"/>
</dbReference>
<evidence type="ECO:0000259" key="3">
    <source>
        <dbReference type="PROSITE" id="PS51186"/>
    </source>
</evidence>
<evidence type="ECO:0000256" key="2">
    <source>
        <dbReference type="ARBA" id="ARBA00023315"/>
    </source>
</evidence>
<sequence>MSTTVPGTVRPAVPADVPHLLRLIKDLAIYEKEPDAVKTTEAALAASLFGDRPAVFCHVVEDTLPAAPSEAGPETAPEPLSAQAPGPTVVGMALWFLSYSTWEGTHGIWLEDLYVDPALRGRGHGRSLLLHLAGIAAERGYARMEWAVLDWNEPSIGFYRSLGATSQDEWTTFRLAGAALEDAAAATADGHR</sequence>
<dbReference type="Pfam" id="PF00583">
    <property type="entry name" value="Acetyltransf_1"/>
    <property type="match status" value="1"/>
</dbReference>
<dbReference type="EMBL" id="JBHSEN010000002">
    <property type="protein sequence ID" value="MFC4430173.1"/>
    <property type="molecule type" value="Genomic_DNA"/>
</dbReference>
<dbReference type="InterPro" id="IPR051016">
    <property type="entry name" value="Diverse_Substrate_AcTransf"/>
</dbReference>
<reference evidence="5" key="1">
    <citation type="journal article" date="2019" name="Int. J. Syst. Evol. Microbiol.">
        <title>The Global Catalogue of Microorganisms (GCM) 10K type strain sequencing project: providing services to taxonomists for standard genome sequencing and annotation.</title>
        <authorList>
            <consortium name="The Broad Institute Genomics Platform"/>
            <consortium name="The Broad Institute Genome Sequencing Center for Infectious Disease"/>
            <person name="Wu L."/>
            <person name="Ma J."/>
        </authorList>
    </citation>
    <scope>NUCLEOTIDE SEQUENCE [LARGE SCALE GENOMIC DNA]</scope>
    <source>
        <strain evidence="5">CGMCC 1.12125</strain>
    </source>
</reference>
<dbReference type="SUPFAM" id="SSF55729">
    <property type="entry name" value="Acyl-CoA N-acyltransferases (Nat)"/>
    <property type="match status" value="1"/>
</dbReference>
<evidence type="ECO:0000313" key="5">
    <source>
        <dbReference type="Proteomes" id="UP001595965"/>
    </source>
</evidence>
<organism evidence="4 5">
    <name type="scientific">Citricoccus alkalitolerans</name>
    <dbReference type="NCBI Taxonomy" id="246603"/>
    <lineage>
        <taxon>Bacteria</taxon>
        <taxon>Bacillati</taxon>
        <taxon>Actinomycetota</taxon>
        <taxon>Actinomycetes</taxon>
        <taxon>Micrococcales</taxon>
        <taxon>Micrococcaceae</taxon>
        <taxon>Citricoccus</taxon>
    </lineage>
</organism>
<evidence type="ECO:0000313" key="4">
    <source>
        <dbReference type="EMBL" id="MFC4430173.1"/>
    </source>
</evidence>
<dbReference type="RefSeq" id="WP_344227673.1">
    <property type="nucleotide sequence ID" value="NZ_BAAALH010000001.1"/>
</dbReference>
<name>A0ABV8XZT4_9MICC</name>
<proteinExistence type="predicted"/>
<dbReference type="PANTHER" id="PTHR10545:SF29">
    <property type="entry name" value="GH14572P-RELATED"/>
    <property type="match status" value="1"/>
</dbReference>
<dbReference type="InterPro" id="IPR000182">
    <property type="entry name" value="GNAT_dom"/>
</dbReference>
<dbReference type="Proteomes" id="UP001595965">
    <property type="component" value="Unassembled WGS sequence"/>
</dbReference>
<evidence type="ECO:0000256" key="1">
    <source>
        <dbReference type="ARBA" id="ARBA00022679"/>
    </source>
</evidence>